<dbReference type="AlphaFoldDB" id="A0A1D9PCQ6"/>
<reference evidence="1 2" key="1">
    <citation type="submission" date="2016-10" db="EMBL/GenBank/DDBJ databases">
        <title>Complete Genome Sequence of Flavobacterium sp. PK15.</title>
        <authorList>
            <person name="Ekwe A."/>
            <person name="Kim S.B."/>
        </authorList>
    </citation>
    <scope>NUCLEOTIDE SEQUENCE [LARGE SCALE GENOMIC DNA]</scope>
    <source>
        <strain evidence="1 2">PK15</strain>
    </source>
</reference>
<dbReference type="Proteomes" id="UP000178198">
    <property type="component" value="Chromosome"/>
</dbReference>
<keyword evidence="2" id="KW-1185">Reference proteome</keyword>
<accession>A0A1D9PCQ6</accession>
<dbReference type="RefSeq" id="WP_071185597.1">
    <property type="nucleotide sequence ID" value="NZ_CP017774.1"/>
</dbReference>
<dbReference type="OrthoDB" id="9804765at2"/>
<dbReference type="KEGG" id="fcm:BIW12_13510"/>
<dbReference type="SUPFAM" id="SSF55331">
    <property type="entry name" value="Tautomerase/MIF"/>
    <property type="match status" value="1"/>
</dbReference>
<dbReference type="EMBL" id="CP017774">
    <property type="protein sequence ID" value="APA00360.1"/>
    <property type="molecule type" value="Genomic_DNA"/>
</dbReference>
<organism evidence="1 2">
    <name type="scientific">Flavobacterium commune</name>
    <dbReference type="NCBI Taxonomy" id="1306519"/>
    <lineage>
        <taxon>Bacteria</taxon>
        <taxon>Pseudomonadati</taxon>
        <taxon>Bacteroidota</taxon>
        <taxon>Flavobacteriia</taxon>
        <taxon>Flavobacteriales</taxon>
        <taxon>Flavobacteriaceae</taxon>
        <taxon>Flavobacterium</taxon>
    </lineage>
</organism>
<protein>
    <submittedName>
        <fullName evidence="1">Tautomerase family protein</fullName>
    </submittedName>
</protein>
<name>A0A1D9PCQ6_9FLAO</name>
<proteinExistence type="predicted"/>
<sequence length="130" mass="14896">MPLIRISLSDSYQQETIDLVSSAIHQALIDVFRIPKDDYFHIIECLNEKYLKYPETYLGIKHSSKIVYIHIFAAKGRTIKQKKLLYKAITDNINADASIPPNEVIILLNEIEGKENWSFGNGAIQNPKHI</sequence>
<evidence type="ECO:0000313" key="1">
    <source>
        <dbReference type="EMBL" id="APA00360.1"/>
    </source>
</evidence>
<dbReference type="PANTHER" id="PTHR38460">
    <property type="entry name" value="TAUTOMERASE YOLI-RELATED"/>
    <property type="match status" value="1"/>
</dbReference>
<gene>
    <name evidence="1" type="ORF">BIW12_13510</name>
</gene>
<dbReference type="STRING" id="1306519.BIW12_13510"/>
<dbReference type="Gene3D" id="3.30.429.10">
    <property type="entry name" value="Macrophage Migration Inhibitory Factor"/>
    <property type="match status" value="1"/>
</dbReference>
<dbReference type="Pfam" id="PF14552">
    <property type="entry name" value="Tautomerase_2"/>
    <property type="match status" value="1"/>
</dbReference>
<evidence type="ECO:0000313" key="2">
    <source>
        <dbReference type="Proteomes" id="UP000178198"/>
    </source>
</evidence>
<dbReference type="PANTHER" id="PTHR38460:SF1">
    <property type="entry name" value="TAUTOMERASE YOLI-RELATED"/>
    <property type="match status" value="1"/>
</dbReference>
<dbReference type="InterPro" id="IPR037479">
    <property type="entry name" value="Tauto_MSAD"/>
</dbReference>
<dbReference type="InterPro" id="IPR014347">
    <property type="entry name" value="Tautomerase/MIF_sf"/>
</dbReference>